<dbReference type="Proteomes" id="UP000006251">
    <property type="component" value="Unassembled WGS sequence"/>
</dbReference>
<keyword evidence="2" id="KW-1185">Reference proteome</keyword>
<gene>
    <name evidence="1" type="ORF">GPAL_2052</name>
</gene>
<sequence length="43" mass="4867">MIRLKTAVNRVLVNKDRYIKFLVVLHAGSNSLGKSHRTQVSLC</sequence>
<name>K6ZJ55_9ALTE</name>
<dbReference type="EMBL" id="BAEQ01000036">
    <property type="protein sequence ID" value="GAC28913.1"/>
    <property type="molecule type" value="Genomic_DNA"/>
</dbReference>
<accession>K6ZJ55</accession>
<comment type="caution">
    <text evidence="1">The sequence shown here is derived from an EMBL/GenBank/DDBJ whole genome shotgun (WGS) entry which is preliminary data.</text>
</comment>
<evidence type="ECO:0000313" key="2">
    <source>
        <dbReference type="Proteomes" id="UP000006251"/>
    </source>
</evidence>
<dbReference type="AlphaFoldDB" id="K6ZJ55"/>
<proteinExistence type="predicted"/>
<protein>
    <submittedName>
        <fullName evidence="1">Uncharacterized protein</fullName>
    </submittedName>
</protein>
<evidence type="ECO:0000313" key="1">
    <source>
        <dbReference type="EMBL" id="GAC28913.1"/>
    </source>
</evidence>
<organism evidence="1 2">
    <name type="scientific">Brumicola pallidula DSM 14239 = ACAM 615</name>
    <dbReference type="NCBI Taxonomy" id="1121922"/>
    <lineage>
        <taxon>Bacteria</taxon>
        <taxon>Pseudomonadati</taxon>
        <taxon>Pseudomonadota</taxon>
        <taxon>Gammaproteobacteria</taxon>
        <taxon>Alteromonadales</taxon>
        <taxon>Alteromonadaceae</taxon>
        <taxon>Brumicola</taxon>
    </lineage>
</organism>
<reference evidence="2" key="1">
    <citation type="journal article" date="2014" name="Environ. Microbiol.">
        <title>Comparative genomics of the marine bacterial genus Glaciecola reveals the high degree of genomic diversity and genomic characteristic for cold adaptation.</title>
        <authorList>
            <person name="Qin Q.L."/>
            <person name="Xie B.B."/>
            <person name="Yu Y."/>
            <person name="Shu Y.L."/>
            <person name="Rong J.C."/>
            <person name="Zhang Y.J."/>
            <person name="Zhao D.L."/>
            <person name="Chen X.L."/>
            <person name="Zhang X.Y."/>
            <person name="Chen B."/>
            <person name="Zhou B.C."/>
            <person name="Zhang Y.Z."/>
        </authorList>
    </citation>
    <scope>NUCLEOTIDE SEQUENCE [LARGE SCALE GENOMIC DNA]</scope>
    <source>
        <strain evidence="2">ACAM 615</strain>
    </source>
</reference>